<dbReference type="EMBL" id="QXFW01001560">
    <property type="protein sequence ID" value="KAE8988987.1"/>
    <property type="molecule type" value="Genomic_DNA"/>
</dbReference>
<evidence type="ECO:0000313" key="9">
    <source>
        <dbReference type="EMBL" id="KAE9116224.1"/>
    </source>
</evidence>
<dbReference type="Proteomes" id="UP000460718">
    <property type="component" value="Unassembled WGS sequence"/>
</dbReference>
<organism evidence="13 15">
    <name type="scientific">Phytophthora fragariae</name>
    <dbReference type="NCBI Taxonomy" id="53985"/>
    <lineage>
        <taxon>Eukaryota</taxon>
        <taxon>Sar</taxon>
        <taxon>Stramenopiles</taxon>
        <taxon>Oomycota</taxon>
        <taxon>Peronosporomycetes</taxon>
        <taxon>Peronosporales</taxon>
        <taxon>Peronosporaceae</taxon>
        <taxon>Phytophthora</taxon>
    </lineage>
</organism>
<dbReference type="InterPro" id="IPR003653">
    <property type="entry name" value="Peptidase_C48_C"/>
</dbReference>
<evidence type="ECO:0000313" key="15">
    <source>
        <dbReference type="Proteomes" id="UP000437068"/>
    </source>
</evidence>
<evidence type="ECO:0000313" key="8">
    <source>
        <dbReference type="EMBL" id="KAE9088594.1"/>
    </source>
</evidence>
<dbReference type="EMBL" id="QXFX01001540">
    <property type="protein sequence ID" value="KAE9088594.1"/>
    <property type="molecule type" value="Genomic_DNA"/>
</dbReference>
<dbReference type="EMBL" id="QXFZ01001598">
    <property type="protein sequence ID" value="KAE9087854.1"/>
    <property type="molecule type" value="Genomic_DNA"/>
</dbReference>
<evidence type="ECO:0000313" key="7">
    <source>
        <dbReference type="EMBL" id="KAE9087854.1"/>
    </source>
</evidence>
<dbReference type="AlphaFoldDB" id="A0A6A4CIU6"/>
<keyword evidence="3" id="KW-0378">Hydrolase</keyword>
<dbReference type="Gene3D" id="3.40.395.10">
    <property type="entry name" value="Adenoviral Proteinase, Chain A"/>
    <property type="match status" value="1"/>
</dbReference>
<dbReference type="EMBL" id="QXGA01001544">
    <property type="protein sequence ID" value="KAE9116224.1"/>
    <property type="molecule type" value="Genomic_DNA"/>
</dbReference>
<dbReference type="Proteomes" id="UP000441208">
    <property type="component" value="Unassembled WGS sequence"/>
</dbReference>
<protein>
    <recommendedName>
        <fullName evidence="5">Ubiquitin-like protease family profile domain-containing protein</fullName>
    </recommendedName>
</protein>
<dbReference type="Proteomes" id="UP000476176">
    <property type="component" value="Unassembled WGS sequence"/>
</dbReference>
<dbReference type="EMBL" id="QXGD01001645">
    <property type="protein sequence ID" value="KAE9201748.1"/>
    <property type="molecule type" value="Genomic_DNA"/>
</dbReference>
<reference evidence="14 15" key="1">
    <citation type="submission" date="2018-08" db="EMBL/GenBank/DDBJ databases">
        <title>Genomic investigation of the strawberry pathogen Phytophthora fragariae indicates pathogenicity is determined by transcriptional variation in three key races.</title>
        <authorList>
            <person name="Adams T.M."/>
            <person name="Armitage A.D."/>
            <person name="Sobczyk M.K."/>
            <person name="Bates H.J."/>
            <person name="Dunwell J.M."/>
            <person name="Nellist C.F."/>
            <person name="Harrison R.J."/>
        </authorList>
    </citation>
    <scope>NUCLEOTIDE SEQUENCE [LARGE SCALE GENOMIC DNA]</scope>
    <source>
        <strain evidence="13 15">A4</strain>
        <strain evidence="12 16">BC-1</strain>
        <strain evidence="11 20">BC-23</strain>
        <strain evidence="10 14">NOV-27</strain>
        <strain evidence="9 17">NOV-5</strain>
        <strain evidence="7 18">NOV-71</strain>
        <strain evidence="8 21">ONT-3</strain>
        <strain evidence="6 19">SCRP245</strain>
    </source>
</reference>
<feature type="compositionally biased region" description="Acidic residues" evidence="4">
    <location>
        <begin position="70"/>
        <end position="83"/>
    </location>
</feature>
<dbReference type="EMBL" id="QXGC01001519">
    <property type="protein sequence ID" value="KAE9201263.1"/>
    <property type="molecule type" value="Genomic_DNA"/>
</dbReference>
<dbReference type="GO" id="GO:0008234">
    <property type="term" value="F:cysteine-type peptidase activity"/>
    <property type="evidence" value="ECO:0007669"/>
    <property type="project" value="InterPro"/>
</dbReference>
<feature type="compositionally biased region" description="Acidic residues" evidence="4">
    <location>
        <begin position="94"/>
        <end position="111"/>
    </location>
</feature>
<evidence type="ECO:0000313" key="6">
    <source>
        <dbReference type="EMBL" id="KAE8988987.1"/>
    </source>
</evidence>
<evidence type="ECO:0000313" key="11">
    <source>
        <dbReference type="EMBL" id="KAE9201263.1"/>
    </source>
</evidence>
<accession>A0A6A4CIU6</accession>
<dbReference type="Proteomes" id="UP000437068">
    <property type="component" value="Unassembled WGS sequence"/>
</dbReference>
<evidence type="ECO:0000313" key="20">
    <source>
        <dbReference type="Proteomes" id="UP000476176"/>
    </source>
</evidence>
<evidence type="ECO:0000256" key="1">
    <source>
        <dbReference type="ARBA" id="ARBA00005234"/>
    </source>
</evidence>
<evidence type="ECO:0000313" key="21">
    <source>
        <dbReference type="Proteomes" id="UP000488956"/>
    </source>
</evidence>
<dbReference type="Proteomes" id="UP000440732">
    <property type="component" value="Unassembled WGS sequence"/>
</dbReference>
<comment type="similarity">
    <text evidence="1">Belongs to the peptidase C48 family.</text>
</comment>
<dbReference type="Proteomes" id="UP000433483">
    <property type="component" value="Unassembled WGS sequence"/>
</dbReference>
<gene>
    <name evidence="13" type="ORF">PF001_g19253</name>
    <name evidence="12" type="ORF">PF002_g21440</name>
    <name evidence="11" type="ORF">PF004_g18765</name>
    <name evidence="10" type="ORF">PF005_g20177</name>
    <name evidence="9" type="ORF">PF006_g19091</name>
    <name evidence="7" type="ORF">PF007_g20211</name>
    <name evidence="8" type="ORF">PF010_g19325</name>
    <name evidence="6" type="ORF">PF011_g18959</name>
</gene>
<sequence>MGEDTTLEAPSKMENEGREGSPISGGGGHLVRGEENNQSAAKKEGQSAAEKEGQSAAGVKDDGVSAVEEERGDEEEENEEEDSQSAVGVKDDDISAVEDEEEEEGEEEEVKADDKFGAQNVAQEIEGVGIIAATSLVAMKKWYRAVQALDTLADILSRISSINFAARVHPRFQIARDPRLERRLEALPIFSPQIEHLDLAGKGLISDATVNLLLRKLVGQRTDVVYVNPTSLNVVAVGDIYYETTHLKPFFYGLSTETVLLPVNCDGNNWCGIAIKLQEAAVLIYNTMGSSCMKVVRDLAKDVLPYLPPPPESKRSYHIRSYESDIGIQSDSYNCGVFVLTMFEDVCGLGSPGKCNKGDLQYLRYRYMLECL</sequence>
<feature type="domain" description="Ubiquitin-like protease family profile" evidence="5">
    <location>
        <begin position="187"/>
        <end position="346"/>
    </location>
</feature>
<evidence type="ECO:0000256" key="3">
    <source>
        <dbReference type="ARBA" id="ARBA00022801"/>
    </source>
</evidence>
<keyword evidence="2" id="KW-0645">Protease</keyword>
<dbReference type="EMBL" id="QXGB01001604">
    <property type="protein sequence ID" value="KAE9188142.1"/>
    <property type="molecule type" value="Genomic_DNA"/>
</dbReference>
<dbReference type="SUPFAM" id="SSF54001">
    <property type="entry name" value="Cysteine proteinases"/>
    <property type="match status" value="1"/>
</dbReference>
<dbReference type="GO" id="GO:0006508">
    <property type="term" value="P:proteolysis"/>
    <property type="evidence" value="ECO:0007669"/>
    <property type="project" value="UniProtKB-KW"/>
</dbReference>
<comment type="caution">
    <text evidence="13">The sequence shown here is derived from an EMBL/GenBank/DDBJ whole genome shotgun (WGS) entry which is preliminary data.</text>
</comment>
<dbReference type="InterPro" id="IPR038765">
    <property type="entry name" value="Papain-like_cys_pep_sf"/>
</dbReference>
<dbReference type="Proteomes" id="UP000440367">
    <property type="component" value="Unassembled WGS sequence"/>
</dbReference>
<feature type="compositionally biased region" description="Basic and acidic residues" evidence="4">
    <location>
        <begin position="31"/>
        <end position="63"/>
    </location>
</feature>
<dbReference type="EMBL" id="QXGE01001545">
    <property type="protein sequence ID" value="KAE9291228.1"/>
    <property type="molecule type" value="Genomic_DNA"/>
</dbReference>
<evidence type="ECO:0000313" key="19">
    <source>
        <dbReference type="Proteomes" id="UP000460718"/>
    </source>
</evidence>
<evidence type="ECO:0000313" key="13">
    <source>
        <dbReference type="EMBL" id="KAE9291228.1"/>
    </source>
</evidence>
<evidence type="ECO:0000313" key="16">
    <source>
        <dbReference type="Proteomes" id="UP000440367"/>
    </source>
</evidence>
<dbReference type="PROSITE" id="PS50600">
    <property type="entry name" value="ULP_PROTEASE"/>
    <property type="match status" value="1"/>
</dbReference>
<dbReference type="Proteomes" id="UP000488956">
    <property type="component" value="Unassembled WGS sequence"/>
</dbReference>
<dbReference type="Pfam" id="PF02902">
    <property type="entry name" value="Peptidase_C48"/>
    <property type="match status" value="1"/>
</dbReference>
<evidence type="ECO:0000313" key="10">
    <source>
        <dbReference type="EMBL" id="KAE9188142.1"/>
    </source>
</evidence>
<evidence type="ECO:0000313" key="12">
    <source>
        <dbReference type="EMBL" id="KAE9201748.1"/>
    </source>
</evidence>
<evidence type="ECO:0000313" key="17">
    <source>
        <dbReference type="Proteomes" id="UP000440732"/>
    </source>
</evidence>
<evidence type="ECO:0000313" key="14">
    <source>
        <dbReference type="Proteomes" id="UP000433483"/>
    </source>
</evidence>
<proteinExistence type="inferred from homology"/>
<evidence type="ECO:0000259" key="5">
    <source>
        <dbReference type="PROSITE" id="PS50600"/>
    </source>
</evidence>
<evidence type="ECO:0000256" key="2">
    <source>
        <dbReference type="ARBA" id="ARBA00022670"/>
    </source>
</evidence>
<keyword evidence="14" id="KW-1185">Reference proteome</keyword>
<evidence type="ECO:0000313" key="18">
    <source>
        <dbReference type="Proteomes" id="UP000441208"/>
    </source>
</evidence>
<feature type="region of interest" description="Disordered" evidence="4">
    <location>
        <begin position="1"/>
        <end position="114"/>
    </location>
</feature>
<evidence type="ECO:0000256" key="4">
    <source>
        <dbReference type="SAM" id="MobiDB-lite"/>
    </source>
</evidence>
<name>A0A6A4CIU6_9STRA</name>